<organism evidence="4 5">
    <name type="scientific">Cryobacterium glucosi</name>
    <dbReference type="NCBI Taxonomy" id="1259175"/>
    <lineage>
        <taxon>Bacteria</taxon>
        <taxon>Bacillati</taxon>
        <taxon>Actinomycetota</taxon>
        <taxon>Actinomycetes</taxon>
        <taxon>Micrococcales</taxon>
        <taxon>Microbacteriaceae</taxon>
        <taxon>Cryobacterium</taxon>
    </lineage>
</organism>
<evidence type="ECO:0000313" key="4">
    <source>
        <dbReference type="EMBL" id="TFC17266.1"/>
    </source>
</evidence>
<keyword evidence="4" id="KW-0645">Protease</keyword>
<reference evidence="4 5" key="1">
    <citation type="submission" date="2019-03" db="EMBL/GenBank/DDBJ databases">
        <title>Genomics of glacier-inhabiting Cryobacterium strains.</title>
        <authorList>
            <person name="Liu Q."/>
            <person name="Xin Y.-H."/>
        </authorList>
    </citation>
    <scope>NUCLEOTIDE SEQUENCE [LARGE SCALE GENOMIC DNA]</scope>
    <source>
        <strain evidence="4 5">MDB1-5</strain>
    </source>
</reference>
<protein>
    <submittedName>
        <fullName evidence="4">D-alanyl-D-alanine carboxypeptidase family protein</fullName>
    </submittedName>
</protein>
<keyword evidence="4" id="KW-0378">Hydrolase</keyword>
<dbReference type="EMBL" id="SOFS01000043">
    <property type="protein sequence ID" value="TFC17266.1"/>
    <property type="molecule type" value="Genomic_DNA"/>
</dbReference>
<proteinExistence type="predicted"/>
<feature type="region of interest" description="Disordered" evidence="1">
    <location>
        <begin position="37"/>
        <end position="74"/>
    </location>
</feature>
<dbReference type="CDD" id="cd14852">
    <property type="entry name" value="LD-carboxypeptidase"/>
    <property type="match status" value="1"/>
</dbReference>
<dbReference type="InterPro" id="IPR052179">
    <property type="entry name" value="DD-CPase-like"/>
</dbReference>
<keyword evidence="2" id="KW-0732">Signal</keyword>
<dbReference type="GO" id="GO:0004180">
    <property type="term" value="F:carboxypeptidase activity"/>
    <property type="evidence" value="ECO:0007669"/>
    <property type="project" value="UniProtKB-KW"/>
</dbReference>
<comment type="caution">
    <text evidence="4">The sequence shown here is derived from an EMBL/GenBank/DDBJ whole genome shotgun (WGS) entry which is preliminary data.</text>
</comment>
<dbReference type="RefSeq" id="WP_134562113.1">
    <property type="nucleotide sequence ID" value="NZ_SOFS01000043.1"/>
</dbReference>
<feature type="chain" id="PRO_5045503234" evidence="2">
    <location>
        <begin position="23"/>
        <end position="281"/>
    </location>
</feature>
<keyword evidence="4" id="KW-0121">Carboxypeptidase</keyword>
<sequence length="281" mass="29870">MGWRRITAISLAAVLVAGGAVALGFFATHAPASVATALPGATPDPGSPATHTPGDRPTPTDAARPAPTASPTPIALVPRFDKAARSHDDPTSIWVVVDKDRPLQPADYTPPDLVTVPVPHVWEPQLRREASDAVVALFAAFTAETGLKLQSQSSYRSYPTQVAVYNDDVSAHGQAVADTSTARPGTSEHQTGLAIDISALPASCSLDACFGATPQGTWLAHNAWKYGFLLRYPEDKVAVTGYAYEPWHFRYIGVDLATEMHTDGVTTLEEFFGLPAAPTYH</sequence>
<evidence type="ECO:0000256" key="1">
    <source>
        <dbReference type="SAM" id="MobiDB-lite"/>
    </source>
</evidence>
<dbReference type="Gene3D" id="3.30.1380.10">
    <property type="match status" value="1"/>
</dbReference>
<name>A0ABY2IIH1_9MICO</name>
<feature type="domain" description="D-alanyl-D-alanine carboxypeptidase-like core" evidence="3">
    <location>
        <begin position="125"/>
        <end position="253"/>
    </location>
</feature>
<evidence type="ECO:0000256" key="2">
    <source>
        <dbReference type="SAM" id="SignalP"/>
    </source>
</evidence>
<accession>A0ABY2IIH1</accession>
<evidence type="ECO:0000313" key="5">
    <source>
        <dbReference type="Proteomes" id="UP000297604"/>
    </source>
</evidence>
<dbReference type="Proteomes" id="UP000297604">
    <property type="component" value="Unassembled WGS sequence"/>
</dbReference>
<feature type="signal peptide" evidence="2">
    <location>
        <begin position="1"/>
        <end position="22"/>
    </location>
</feature>
<dbReference type="SUPFAM" id="SSF55166">
    <property type="entry name" value="Hedgehog/DD-peptidase"/>
    <property type="match status" value="1"/>
</dbReference>
<dbReference type="InterPro" id="IPR003709">
    <property type="entry name" value="VanY-like_core_dom"/>
</dbReference>
<dbReference type="PANTHER" id="PTHR34385">
    <property type="entry name" value="D-ALANYL-D-ALANINE CARBOXYPEPTIDASE"/>
    <property type="match status" value="1"/>
</dbReference>
<gene>
    <name evidence="4" type="ORF">E3O46_16625</name>
</gene>
<feature type="compositionally biased region" description="Low complexity" evidence="1">
    <location>
        <begin position="55"/>
        <end position="73"/>
    </location>
</feature>
<dbReference type="Pfam" id="PF02557">
    <property type="entry name" value="VanY"/>
    <property type="match status" value="1"/>
</dbReference>
<dbReference type="PANTHER" id="PTHR34385:SF1">
    <property type="entry name" value="PEPTIDOGLYCAN L-ALANYL-D-GLUTAMATE ENDOPEPTIDASE CWLK"/>
    <property type="match status" value="1"/>
</dbReference>
<keyword evidence="5" id="KW-1185">Reference proteome</keyword>
<dbReference type="InterPro" id="IPR009045">
    <property type="entry name" value="Zn_M74/Hedgehog-like"/>
</dbReference>
<evidence type="ECO:0000259" key="3">
    <source>
        <dbReference type="Pfam" id="PF02557"/>
    </source>
</evidence>
<dbReference type="InterPro" id="IPR058193">
    <property type="entry name" value="VanY/YodJ_core_dom"/>
</dbReference>